<evidence type="ECO:0000256" key="2">
    <source>
        <dbReference type="ARBA" id="ARBA00009359"/>
    </source>
</evidence>
<evidence type="ECO:0000256" key="6">
    <source>
        <dbReference type="ARBA" id="ARBA00023242"/>
    </source>
</evidence>
<evidence type="ECO:0000256" key="3">
    <source>
        <dbReference type="ARBA" id="ARBA00022763"/>
    </source>
</evidence>
<dbReference type="InterPro" id="IPR009072">
    <property type="entry name" value="Histone-fold"/>
</dbReference>
<dbReference type="EMBL" id="LZYO01000131">
    <property type="protein sequence ID" value="ODH29720.1"/>
    <property type="molecule type" value="Genomic_DNA"/>
</dbReference>
<evidence type="ECO:0000313" key="9">
    <source>
        <dbReference type="Proteomes" id="UP000242814"/>
    </source>
</evidence>
<keyword evidence="4" id="KW-0238">DNA-binding</keyword>
<evidence type="ECO:0000256" key="5">
    <source>
        <dbReference type="ARBA" id="ARBA00023204"/>
    </source>
</evidence>
<evidence type="ECO:0000256" key="1">
    <source>
        <dbReference type="ARBA" id="ARBA00004123"/>
    </source>
</evidence>
<dbReference type="GO" id="GO:0006281">
    <property type="term" value="P:DNA repair"/>
    <property type="evidence" value="ECO:0007669"/>
    <property type="project" value="UniProtKB-KW"/>
</dbReference>
<sequence length="228" mass="25266">MDRSTILAKRKPPPFKPPRPRSSGGITKPSTISKMSKSKPKSTTRSTTKQSSSLSTSRRKSSGRKNDRDDIRVSRTPSPNPPDQTTSSPPGSQSDSGRSQSNSRSRSRSPSGVPDYILAEITESAPVNPREELDSSEPMIPSKLLTTLLHRHFQDEKTKIAKDAGRVVAKYVDIFVREALARAAYERTQVEESRSDSPEARGRARAKVDSYLEIEDLEKLAPQMVLDF</sequence>
<evidence type="ECO:0000256" key="4">
    <source>
        <dbReference type="ARBA" id="ARBA00023125"/>
    </source>
</evidence>
<proteinExistence type="inferred from homology"/>
<dbReference type="GO" id="GO:0031297">
    <property type="term" value="P:replication fork processing"/>
    <property type="evidence" value="ECO:0007669"/>
    <property type="project" value="TreeGrafter"/>
</dbReference>
<keyword evidence="6" id="KW-0539">Nucleus</keyword>
<keyword evidence="3" id="KW-0227">DNA damage</keyword>
<comment type="caution">
    <text evidence="8">The sequence shown here is derived from an EMBL/GenBank/DDBJ whole genome shotgun (WGS) entry which is preliminary data.</text>
</comment>
<dbReference type="InterPro" id="IPR018552">
    <property type="entry name" value="CENP-X"/>
</dbReference>
<dbReference type="Pfam" id="PF09415">
    <property type="entry name" value="CENP-X"/>
    <property type="match status" value="1"/>
</dbReference>
<dbReference type="Proteomes" id="UP000242814">
    <property type="component" value="Unassembled WGS sequence"/>
</dbReference>
<evidence type="ECO:0000313" key="8">
    <source>
        <dbReference type="EMBL" id="ODH29720.1"/>
    </source>
</evidence>
<dbReference type="PANTHER" id="PTHR28680">
    <property type="entry name" value="CENTROMERE PROTEIN X"/>
    <property type="match status" value="1"/>
</dbReference>
<feature type="region of interest" description="Disordered" evidence="7">
    <location>
        <begin position="1"/>
        <end position="138"/>
    </location>
</feature>
<name>A0A1D2JF62_PARBR</name>
<feature type="compositionally biased region" description="Low complexity" evidence="7">
    <location>
        <begin position="43"/>
        <end position="56"/>
    </location>
</feature>
<feature type="compositionally biased region" description="Low complexity" evidence="7">
    <location>
        <begin position="83"/>
        <end position="112"/>
    </location>
</feature>
<dbReference type="VEuPathDB" id="FungiDB:PADG_06612"/>
<accession>A0A1D2JF62</accession>
<feature type="compositionally biased region" description="Basic and acidic residues" evidence="7">
    <location>
        <begin position="64"/>
        <end position="73"/>
    </location>
</feature>
<comment type="similarity">
    <text evidence="2">Belongs to the CENP-X/MHF2 family.</text>
</comment>
<keyword evidence="5" id="KW-0234">DNA repair</keyword>
<protein>
    <submittedName>
        <fullName evidence="8">Uncharacterized protein</fullName>
    </submittedName>
</protein>
<dbReference type="AlphaFoldDB" id="A0A1D2JF62"/>
<gene>
    <name evidence="8" type="ORF">ACO22_03690</name>
</gene>
<organism evidence="8 9">
    <name type="scientific">Paracoccidioides brasiliensis</name>
    <dbReference type="NCBI Taxonomy" id="121759"/>
    <lineage>
        <taxon>Eukaryota</taxon>
        <taxon>Fungi</taxon>
        <taxon>Dikarya</taxon>
        <taxon>Ascomycota</taxon>
        <taxon>Pezizomycotina</taxon>
        <taxon>Eurotiomycetes</taxon>
        <taxon>Eurotiomycetidae</taxon>
        <taxon>Onygenales</taxon>
        <taxon>Ajellomycetaceae</taxon>
        <taxon>Paracoccidioides</taxon>
    </lineage>
</organism>
<dbReference type="VEuPathDB" id="FungiDB:PABG_06094"/>
<dbReference type="GO" id="GO:0003677">
    <property type="term" value="F:DNA binding"/>
    <property type="evidence" value="ECO:0007669"/>
    <property type="project" value="UniProtKB-KW"/>
</dbReference>
<dbReference type="PANTHER" id="PTHR28680:SF1">
    <property type="entry name" value="CENTROMERE PROTEIN X"/>
    <property type="match status" value="1"/>
</dbReference>
<evidence type="ECO:0000256" key="7">
    <source>
        <dbReference type="SAM" id="MobiDB-lite"/>
    </source>
</evidence>
<dbReference type="GO" id="GO:0051382">
    <property type="term" value="P:kinetochore assembly"/>
    <property type="evidence" value="ECO:0007669"/>
    <property type="project" value="InterPro"/>
</dbReference>
<dbReference type="CDD" id="cd22921">
    <property type="entry name" value="HFD_CENP-X"/>
    <property type="match status" value="1"/>
</dbReference>
<dbReference type="GO" id="GO:0000712">
    <property type="term" value="P:resolution of meiotic recombination intermediates"/>
    <property type="evidence" value="ECO:0007669"/>
    <property type="project" value="TreeGrafter"/>
</dbReference>
<feature type="region of interest" description="Disordered" evidence="7">
    <location>
        <begin position="186"/>
        <end position="205"/>
    </location>
</feature>
<reference evidence="8 9" key="1">
    <citation type="submission" date="2016-06" db="EMBL/GenBank/DDBJ databases">
        <authorList>
            <person name="Kjaerup R.B."/>
            <person name="Dalgaard T.S."/>
            <person name="Juul-Madsen H.R."/>
        </authorList>
    </citation>
    <scope>NUCLEOTIDE SEQUENCE [LARGE SCALE GENOMIC DNA]</scope>
    <source>
        <strain evidence="8 9">Pb300</strain>
    </source>
</reference>
<dbReference type="GO" id="GO:0071821">
    <property type="term" value="C:FANCM-MHF complex"/>
    <property type="evidence" value="ECO:0007669"/>
    <property type="project" value="TreeGrafter"/>
</dbReference>
<dbReference type="OrthoDB" id="2500381at2759"/>
<dbReference type="GO" id="GO:0046982">
    <property type="term" value="F:protein heterodimerization activity"/>
    <property type="evidence" value="ECO:0007669"/>
    <property type="project" value="InterPro"/>
</dbReference>
<comment type="subcellular location">
    <subcellularLocation>
        <location evidence="1">Nucleus</location>
    </subcellularLocation>
</comment>
<dbReference type="Gene3D" id="1.10.20.10">
    <property type="entry name" value="Histone, subunit A"/>
    <property type="match status" value="1"/>
</dbReference>